<dbReference type="EMBL" id="CAMGYJ010000005">
    <property type="protein sequence ID" value="CAI0416751.1"/>
    <property type="molecule type" value="Genomic_DNA"/>
</dbReference>
<comment type="caution">
    <text evidence="1">The sequence shown here is derived from an EMBL/GenBank/DDBJ whole genome shotgun (WGS) entry which is preliminary data.</text>
</comment>
<dbReference type="Proteomes" id="UP001154282">
    <property type="component" value="Unassembled WGS sequence"/>
</dbReference>
<organism evidence="1 2">
    <name type="scientific">Linum tenue</name>
    <dbReference type="NCBI Taxonomy" id="586396"/>
    <lineage>
        <taxon>Eukaryota</taxon>
        <taxon>Viridiplantae</taxon>
        <taxon>Streptophyta</taxon>
        <taxon>Embryophyta</taxon>
        <taxon>Tracheophyta</taxon>
        <taxon>Spermatophyta</taxon>
        <taxon>Magnoliopsida</taxon>
        <taxon>eudicotyledons</taxon>
        <taxon>Gunneridae</taxon>
        <taxon>Pentapetalae</taxon>
        <taxon>rosids</taxon>
        <taxon>fabids</taxon>
        <taxon>Malpighiales</taxon>
        <taxon>Linaceae</taxon>
        <taxon>Linum</taxon>
    </lineage>
</organism>
<evidence type="ECO:0000313" key="1">
    <source>
        <dbReference type="EMBL" id="CAI0416751.1"/>
    </source>
</evidence>
<proteinExistence type="predicted"/>
<gene>
    <name evidence="1" type="ORF">LITE_LOCUS17098</name>
</gene>
<sequence length="42" mass="4878">MLLLLFVPIADEEFLVSANSCRTSDEVKFTSTQSYSRRFMMI</sequence>
<accession>A0AAV0K3U8</accession>
<evidence type="ECO:0000313" key="2">
    <source>
        <dbReference type="Proteomes" id="UP001154282"/>
    </source>
</evidence>
<dbReference type="AlphaFoldDB" id="A0AAV0K3U8"/>
<keyword evidence="2" id="KW-1185">Reference proteome</keyword>
<reference evidence="1" key="1">
    <citation type="submission" date="2022-08" db="EMBL/GenBank/DDBJ databases">
        <authorList>
            <person name="Gutierrez-Valencia J."/>
        </authorList>
    </citation>
    <scope>NUCLEOTIDE SEQUENCE</scope>
</reference>
<protein>
    <submittedName>
        <fullName evidence="1">Uncharacterized protein</fullName>
    </submittedName>
</protein>
<name>A0AAV0K3U8_9ROSI</name>